<dbReference type="PANTHER" id="PTHR21522">
    <property type="entry name" value="PROTON CHANNEL OTOP"/>
    <property type="match status" value="1"/>
</dbReference>
<dbReference type="Proteomes" id="UP000005408">
    <property type="component" value="Unassembled WGS sequence"/>
</dbReference>
<feature type="transmembrane region" description="Helical" evidence="11">
    <location>
        <begin position="446"/>
        <end position="463"/>
    </location>
</feature>
<feature type="transmembrane region" description="Helical" evidence="11">
    <location>
        <begin position="475"/>
        <end position="492"/>
    </location>
</feature>
<dbReference type="GO" id="GO:0015252">
    <property type="term" value="F:proton channel activity"/>
    <property type="evidence" value="ECO:0007669"/>
    <property type="project" value="InterPro"/>
</dbReference>
<keyword evidence="4" id="KW-1003">Cell membrane</keyword>
<dbReference type="EnsemblMetazoa" id="G22229.3">
    <property type="protein sequence ID" value="G22229.3:cds"/>
    <property type="gene ID" value="G22229"/>
</dbReference>
<dbReference type="AlphaFoldDB" id="A0A8W8K367"/>
<feature type="transmembrane region" description="Helical" evidence="11">
    <location>
        <begin position="260"/>
        <end position="283"/>
    </location>
</feature>
<organism evidence="12 13">
    <name type="scientific">Magallana gigas</name>
    <name type="common">Pacific oyster</name>
    <name type="synonym">Crassostrea gigas</name>
    <dbReference type="NCBI Taxonomy" id="29159"/>
    <lineage>
        <taxon>Eukaryota</taxon>
        <taxon>Metazoa</taxon>
        <taxon>Spiralia</taxon>
        <taxon>Lophotrochozoa</taxon>
        <taxon>Mollusca</taxon>
        <taxon>Bivalvia</taxon>
        <taxon>Autobranchia</taxon>
        <taxon>Pteriomorphia</taxon>
        <taxon>Ostreida</taxon>
        <taxon>Ostreoidea</taxon>
        <taxon>Ostreidae</taxon>
        <taxon>Magallana</taxon>
    </lineage>
</organism>
<keyword evidence="7 11" id="KW-1133">Transmembrane helix</keyword>
<evidence type="ECO:0000313" key="13">
    <source>
        <dbReference type="Proteomes" id="UP000005408"/>
    </source>
</evidence>
<dbReference type="Pfam" id="PF03189">
    <property type="entry name" value="Otopetrin"/>
    <property type="match status" value="1"/>
</dbReference>
<proteinExistence type="inferred from homology"/>
<feature type="transmembrane region" description="Helical" evidence="11">
    <location>
        <begin position="412"/>
        <end position="434"/>
    </location>
</feature>
<dbReference type="GO" id="GO:0005886">
    <property type="term" value="C:plasma membrane"/>
    <property type="evidence" value="ECO:0007669"/>
    <property type="project" value="UniProtKB-SubCell"/>
</dbReference>
<comment type="subcellular location">
    <subcellularLocation>
        <location evidence="1">Cell membrane</location>
        <topology evidence="1">Multi-pass membrane protein</topology>
    </subcellularLocation>
</comment>
<dbReference type="PANTHER" id="PTHR21522:SF32">
    <property type="entry name" value="OTOPETRIN-2"/>
    <property type="match status" value="1"/>
</dbReference>
<evidence type="ECO:0000256" key="10">
    <source>
        <dbReference type="ARBA" id="ARBA00023303"/>
    </source>
</evidence>
<keyword evidence="9 11" id="KW-0472">Membrane</keyword>
<keyword evidence="10" id="KW-0407">Ion channel</keyword>
<evidence type="ECO:0000256" key="5">
    <source>
        <dbReference type="ARBA" id="ARBA00022692"/>
    </source>
</evidence>
<feature type="transmembrane region" description="Helical" evidence="11">
    <location>
        <begin position="519"/>
        <end position="542"/>
    </location>
</feature>
<name>A0A8W8K367_MAGGI</name>
<evidence type="ECO:0000256" key="6">
    <source>
        <dbReference type="ARBA" id="ARBA00022781"/>
    </source>
</evidence>
<evidence type="ECO:0000256" key="4">
    <source>
        <dbReference type="ARBA" id="ARBA00022475"/>
    </source>
</evidence>
<feature type="transmembrane region" description="Helical" evidence="11">
    <location>
        <begin position="204"/>
        <end position="224"/>
    </location>
</feature>
<evidence type="ECO:0000256" key="2">
    <source>
        <dbReference type="ARBA" id="ARBA00006513"/>
    </source>
</evidence>
<accession>A0A8W8K367</accession>
<dbReference type="InterPro" id="IPR004878">
    <property type="entry name" value="Otopetrin"/>
</dbReference>
<keyword evidence="5 11" id="KW-0812">Transmembrane</keyword>
<evidence type="ECO:0008006" key="14">
    <source>
        <dbReference type="Google" id="ProtNLM"/>
    </source>
</evidence>
<evidence type="ECO:0000256" key="1">
    <source>
        <dbReference type="ARBA" id="ARBA00004651"/>
    </source>
</evidence>
<evidence type="ECO:0000256" key="9">
    <source>
        <dbReference type="ARBA" id="ARBA00023136"/>
    </source>
</evidence>
<feature type="transmembrane region" description="Helical" evidence="11">
    <location>
        <begin position="87"/>
        <end position="107"/>
    </location>
</feature>
<keyword evidence="3" id="KW-0813">Transport</keyword>
<evidence type="ECO:0000256" key="11">
    <source>
        <dbReference type="SAM" id="Phobius"/>
    </source>
</evidence>
<evidence type="ECO:0000256" key="7">
    <source>
        <dbReference type="ARBA" id="ARBA00022989"/>
    </source>
</evidence>
<feature type="transmembrane region" description="Helical" evidence="11">
    <location>
        <begin position="376"/>
        <end position="400"/>
    </location>
</feature>
<feature type="transmembrane region" description="Helical" evidence="11">
    <location>
        <begin position="172"/>
        <end position="192"/>
    </location>
</feature>
<evidence type="ECO:0000256" key="8">
    <source>
        <dbReference type="ARBA" id="ARBA00023065"/>
    </source>
</evidence>
<feature type="transmembrane region" description="Helical" evidence="11">
    <location>
        <begin position="136"/>
        <end position="152"/>
    </location>
</feature>
<keyword evidence="8" id="KW-0406">Ion transport</keyword>
<feature type="transmembrane region" description="Helical" evidence="11">
    <location>
        <begin position="332"/>
        <end position="356"/>
    </location>
</feature>
<reference evidence="12" key="1">
    <citation type="submission" date="2022-08" db="UniProtKB">
        <authorList>
            <consortium name="EnsemblMetazoa"/>
        </authorList>
    </citation>
    <scope>IDENTIFICATION</scope>
    <source>
        <strain evidence="12">05x7-T-G4-1.051#20</strain>
    </source>
</reference>
<protein>
    <recommendedName>
        <fullName evidence="14">Otopetrin-2</fullName>
    </recommendedName>
</protein>
<sequence>MDIEQEEIILDIVDKIIDRKDMKQYQEVLYALFAVPFTAGNGMRTPEGLRIHDGSISTVAIAVFLVAIACVSIFVSSSPIHTDPDNAIRYVLMTIVAVGIAALSLLWHKFRRQIRENDNTVTYATNAKPTGLRLKFLWLFCMGLIVRTALSVARRFHNISVSRHLARSYVSIFWNISLFAFACLQTAFISYFRNTEIVGSLRVHYGMIFIIVANISIWFDSILLQEKRFVLFHNETTQNNGVESFNCTKEPSVVCLAENAFPFVLPIVAEFCLVSIGFLFRIWSTARKTMIRTFLMNLTDPREELTPLMNQSEYVEIDQQTQFPYGSRRKSALLYLSAAVGAVFVIVLVIIVLAILTEKGEFKQLDLYKSLKIYRLLYTIVMIGLVFLGFGLLYGQCVPINNSRPISAGENILLFSLLGTVMYLLFRVVASIHFESIGSLNIADDILSLIHIYFQTVLMLQSYRYRRYRRLEFLSIKNVFMLLFVMNLGLWFNDSFLQNRTPFINTVNYKMYSQQTWDFVNGTLFPVVVFFQFNCSMILYELHHNFRSFDER</sequence>
<keyword evidence="6" id="KW-0375">Hydrogen ion transport</keyword>
<evidence type="ECO:0000313" key="12">
    <source>
        <dbReference type="EnsemblMetazoa" id="G22229.3:cds"/>
    </source>
</evidence>
<comment type="similarity">
    <text evidence="2">Belongs to the otopetrin family.</text>
</comment>
<feature type="transmembrane region" description="Helical" evidence="11">
    <location>
        <begin position="56"/>
        <end position="75"/>
    </location>
</feature>
<evidence type="ECO:0000256" key="3">
    <source>
        <dbReference type="ARBA" id="ARBA00022448"/>
    </source>
</evidence>
<keyword evidence="13" id="KW-1185">Reference proteome</keyword>